<feature type="transmembrane region" description="Helical" evidence="6">
    <location>
        <begin position="174"/>
        <end position="197"/>
    </location>
</feature>
<protein>
    <submittedName>
        <fullName evidence="7">Uncharacterized protein</fullName>
    </submittedName>
</protein>
<dbReference type="Pfam" id="PF04791">
    <property type="entry name" value="LMBR1"/>
    <property type="match status" value="1"/>
</dbReference>
<evidence type="ECO:0000256" key="4">
    <source>
        <dbReference type="ARBA" id="ARBA00022989"/>
    </source>
</evidence>
<dbReference type="KEGG" id="ehx:EMIHUDRAFT_452363"/>
<dbReference type="PANTHER" id="PTHR21355:SF0">
    <property type="entry name" value="G-PROTEIN COUPLED RECEPTOR-ASSOCIATED PROTEIN LMBRD2"/>
    <property type="match status" value="1"/>
</dbReference>
<dbReference type="PaxDb" id="2903-EOD11537"/>
<feature type="transmembrane region" description="Helical" evidence="6">
    <location>
        <begin position="26"/>
        <end position="47"/>
    </location>
</feature>
<organism evidence="7 8">
    <name type="scientific">Emiliania huxleyi (strain CCMP1516)</name>
    <dbReference type="NCBI Taxonomy" id="280463"/>
    <lineage>
        <taxon>Eukaryota</taxon>
        <taxon>Haptista</taxon>
        <taxon>Haptophyta</taxon>
        <taxon>Prymnesiophyceae</taxon>
        <taxon>Isochrysidales</taxon>
        <taxon>Noelaerhabdaceae</taxon>
        <taxon>Emiliania</taxon>
    </lineage>
</organism>
<evidence type="ECO:0000256" key="1">
    <source>
        <dbReference type="ARBA" id="ARBA00004141"/>
    </source>
</evidence>
<dbReference type="HOGENOM" id="CLU_070946_0_0_1"/>
<comment type="similarity">
    <text evidence="2">Belongs to the LIMR family.</text>
</comment>
<dbReference type="PANTHER" id="PTHR21355">
    <property type="entry name" value="G-PROTEIN COUPLED RECEPTOR-ASSOCIATED PROTEIN LMBRD2"/>
    <property type="match status" value="1"/>
</dbReference>
<evidence type="ECO:0000256" key="2">
    <source>
        <dbReference type="ARBA" id="ARBA00010487"/>
    </source>
</evidence>
<comment type="subcellular location">
    <subcellularLocation>
        <location evidence="1">Membrane</location>
        <topology evidence="1">Multi-pass membrane protein</topology>
    </subcellularLocation>
</comment>
<reference evidence="8" key="1">
    <citation type="journal article" date="2013" name="Nature">
        <title>Pan genome of the phytoplankton Emiliania underpins its global distribution.</title>
        <authorList>
            <person name="Read B.A."/>
            <person name="Kegel J."/>
            <person name="Klute M.J."/>
            <person name="Kuo A."/>
            <person name="Lefebvre S.C."/>
            <person name="Maumus F."/>
            <person name="Mayer C."/>
            <person name="Miller J."/>
            <person name="Monier A."/>
            <person name="Salamov A."/>
            <person name="Young J."/>
            <person name="Aguilar M."/>
            <person name="Claverie J.M."/>
            <person name="Frickenhaus S."/>
            <person name="Gonzalez K."/>
            <person name="Herman E.K."/>
            <person name="Lin Y.C."/>
            <person name="Napier J."/>
            <person name="Ogata H."/>
            <person name="Sarno A.F."/>
            <person name="Shmutz J."/>
            <person name="Schroeder D."/>
            <person name="de Vargas C."/>
            <person name="Verret F."/>
            <person name="von Dassow P."/>
            <person name="Valentin K."/>
            <person name="Van de Peer Y."/>
            <person name="Wheeler G."/>
            <person name="Dacks J.B."/>
            <person name="Delwiche C.F."/>
            <person name="Dyhrman S.T."/>
            <person name="Glockner G."/>
            <person name="John U."/>
            <person name="Richards T."/>
            <person name="Worden A.Z."/>
            <person name="Zhang X."/>
            <person name="Grigoriev I.V."/>
            <person name="Allen A.E."/>
            <person name="Bidle K."/>
            <person name="Borodovsky M."/>
            <person name="Bowler C."/>
            <person name="Brownlee C."/>
            <person name="Cock J.M."/>
            <person name="Elias M."/>
            <person name="Gladyshev V.N."/>
            <person name="Groth M."/>
            <person name="Guda C."/>
            <person name="Hadaegh A."/>
            <person name="Iglesias-Rodriguez M.D."/>
            <person name="Jenkins J."/>
            <person name="Jones B.M."/>
            <person name="Lawson T."/>
            <person name="Leese F."/>
            <person name="Lindquist E."/>
            <person name="Lobanov A."/>
            <person name="Lomsadze A."/>
            <person name="Malik S.B."/>
            <person name="Marsh M.E."/>
            <person name="Mackinder L."/>
            <person name="Mock T."/>
            <person name="Mueller-Roeber B."/>
            <person name="Pagarete A."/>
            <person name="Parker M."/>
            <person name="Probert I."/>
            <person name="Quesneville H."/>
            <person name="Raines C."/>
            <person name="Rensing S.A."/>
            <person name="Riano-Pachon D.M."/>
            <person name="Richier S."/>
            <person name="Rokitta S."/>
            <person name="Shiraiwa Y."/>
            <person name="Soanes D.M."/>
            <person name="van der Giezen M."/>
            <person name="Wahlund T.M."/>
            <person name="Williams B."/>
            <person name="Wilson W."/>
            <person name="Wolfe G."/>
            <person name="Wurch L.L."/>
        </authorList>
    </citation>
    <scope>NUCLEOTIDE SEQUENCE</scope>
</reference>
<reference evidence="7" key="2">
    <citation type="submission" date="2024-10" db="UniProtKB">
        <authorList>
            <consortium name="EnsemblProtists"/>
        </authorList>
    </citation>
    <scope>IDENTIFICATION</scope>
</reference>
<dbReference type="InterPro" id="IPR006876">
    <property type="entry name" value="LMBR1-like_membr_prot"/>
</dbReference>
<dbReference type="Proteomes" id="UP000013827">
    <property type="component" value="Unassembled WGS sequence"/>
</dbReference>
<dbReference type="GeneID" id="17257687"/>
<evidence type="ECO:0000256" key="3">
    <source>
        <dbReference type="ARBA" id="ARBA00022692"/>
    </source>
</evidence>
<dbReference type="GO" id="GO:0016020">
    <property type="term" value="C:membrane"/>
    <property type="evidence" value="ECO:0007669"/>
    <property type="project" value="UniProtKB-SubCell"/>
</dbReference>
<feature type="transmembrane region" description="Helical" evidence="6">
    <location>
        <begin position="143"/>
        <end position="162"/>
    </location>
</feature>
<name>A0A0D3IJV2_EMIH1</name>
<evidence type="ECO:0000256" key="6">
    <source>
        <dbReference type="SAM" id="Phobius"/>
    </source>
</evidence>
<dbReference type="RefSeq" id="XP_005763966.1">
    <property type="nucleotide sequence ID" value="XM_005763909.1"/>
</dbReference>
<evidence type="ECO:0000256" key="5">
    <source>
        <dbReference type="ARBA" id="ARBA00023136"/>
    </source>
</evidence>
<sequence>MWVLALAVSILSAALCLRYFARRGERLYVLVVVGTSWSIGFFMFLVLPFDLEHAYCRRCRYTSAHAAAPRGNETANDVIAWEDQPSDCHCLPHPGIEALPTLIPAAYRVTMLLGYLMNDLLRSYISSGEFTSRGRLRDALRECAFFYVPFTVVGVGFLVYLISRQGLTLTAVRMLVTGLFNAIGLFILVAFLGYGLVEVPRQLWHRADGIGQLRFLRFKVAVLSEELHEASGKLEEAVHATDAALRAEAASASAQASLRLQAGLAQILAREKLALAAGSPLGANLQLLSGATSDEEGQRGVAMTAAGALRAAAPASSTAAAPRSSGPAKWRQVLDDGF</sequence>
<dbReference type="eggNOG" id="KOG2296">
    <property type="taxonomic scope" value="Eukaryota"/>
</dbReference>
<evidence type="ECO:0000313" key="8">
    <source>
        <dbReference type="Proteomes" id="UP000013827"/>
    </source>
</evidence>
<keyword evidence="3 6" id="KW-0812">Transmembrane</keyword>
<dbReference type="AlphaFoldDB" id="A0A0D3IJV2"/>
<keyword evidence="5 6" id="KW-0472">Membrane</keyword>
<evidence type="ECO:0000313" key="7">
    <source>
        <dbReference type="EnsemblProtists" id="EOD11537"/>
    </source>
</evidence>
<dbReference type="EnsemblProtists" id="EOD11537">
    <property type="protein sequence ID" value="EOD11537"/>
    <property type="gene ID" value="EMIHUDRAFT_452363"/>
</dbReference>
<dbReference type="InterPro" id="IPR051584">
    <property type="entry name" value="GPCR-associated_LMBR1"/>
</dbReference>
<keyword evidence="8" id="KW-1185">Reference proteome</keyword>
<keyword evidence="4 6" id="KW-1133">Transmembrane helix</keyword>
<proteinExistence type="inferred from homology"/>
<accession>A0A0D3IJV2</accession>